<dbReference type="EMBL" id="CYXX01000032">
    <property type="protein sequence ID" value="CUN27977.1"/>
    <property type="molecule type" value="Genomic_DNA"/>
</dbReference>
<accession>A0A173VPA1</accession>
<dbReference type="Proteomes" id="UP000285820">
    <property type="component" value="Unassembled WGS sequence"/>
</dbReference>
<evidence type="ECO:0000313" key="2">
    <source>
        <dbReference type="EMBL" id="CUO31991.1"/>
    </source>
</evidence>
<evidence type="ECO:0000313" key="8">
    <source>
        <dbReference type="Proteomes" id="UP000095395"/>
    </source>
</evidence>
<dbReference type="Proteomes" id="UP000095395">
    <property type="component" value="Unassembled WGS sequence"/>
</dbReference>
<evidence type="ECO:0000313" key="10">
    <source>
        <dbReference type="Proteomes" id="UP000266391"/>
    </source>
</evidence>
<evidence type="ECO:0000313" key="6">
    <source>
        <dbReference type="EMBL" id="RHD03901.1"/>
    </source>
</evidence>
<dbReference type="GO" id="GO:0005829">
    <property type="term" value="C:cytosol"/>
    <property type="evidence" value="ECO:0007669"/>
    <property type="project" value="TreeGrafter"/>
</dbReference>
<dbReference type="EMBL" id="CYYR01000022">
    <property type="protein sequence ID" value="CUO31991.1"/>
    <property type="molecule type" value="Genomic_DNA"/>
</dbReference>
<dbReference type="Proteomes" id="UP000283738">
    <property type="component" value="Unassembled WGS sequence"/>
</dbReference>
<dbReference type="PRINTS" id="PR00413">
    <property type="entry name" value="HADHALOGNASE"/>
</dbReference>
<dbReference type="InterPro" id="IPR006549">
    <property type="entry name" value="HAD-SF_hydro_IIIA"/>
</dbReference>
<evidence type="ECO:0000313" key="1">
    <source>
        <dbReference type="EMBL" id="CUN27977.1"/>
    </source>
</evidence>
<evidence type="ECO:0000313" key="7">
    <source>
        <dbReference type="EMBL" id="RHE95137.1"/>
    </source>
</evidence>
<dbReference type="InterPro" id="IPR050155">
    <property type="entry name" value="HAD-like_hydrolase_sf"/>
</dbReference>
<sequence length="217" mass="24422">MKKTTVVFDLDGTLLDTLQDLANAVNYALEQQGMPKRTLEEVRQFVGNGVRLLMIRAVPDGERNPLFEETFALFKEYYGKHCNDNTKPYAGVVELIETLKEKGYAVAIVSNKIDFAVKELNDLYFKGIVPVAIGEKEGIRRKPAPDTVYEALKELGKTKEEAVYVGDSDVDLETAKNSGMPCISVLWGFRDKEFLAEHGAERYAKTAEDVLRFVEEM</sequence>
<dbReference type="Proteomes" id="UP000095453">
    <property type="component" value="Unassembled WGS sequence"/>
</dbReference>
<dbReference type="EMBL" id="QSIQ01000009">
    <property type="protein sequence ID" value="RHD03901.1"/>
    <property type="molecule type" value="Genomic_DNA"/>
</dbReference>
<dbReference type="Gene3D" id="1.10.150.240">
    <property type="entry name" value="Putative phosphatase, domain 2"/>
    <property type="match status" value="1"/>
</dbReference>
<dbReference type="EMBL" id="QRUN01000009">
    <property type="protein sequence ID" value="RGR68554.1"/>
    <property type="molecule type" value="Genomic_DNA"/>
</dbReference>
<dbReference type="InterPro" id="IPR036412">
    <property type="entry name" value="HAD-like_sf"/>
</dbReference>
<dbReference type="EMBL" id="QSFX01000011">
    <property type="protein sequence ID" value="RHA89311.1"/>
    <property type="molecule type" value="Genomic_DNA"/>
</dbReference>
<evidence type="ECO:0000313" key="13">
    <source>
        <dbReference type="Proteomes" id="UP000285820"/>
    </source>
</evidence>
<dbReference type="NCBIfam" id="TIGR01662">
    <property type="entry name" value="HAD-SF-IIIA"/>
    <property type="match status" value="1"/>
</dbReference>
<evidence type="ECO:0000313" key="5">
    <source>
        <dbReference type="EMBL" id="RHA89311.1"/>
    </source>
</evidence>
<evidence type="ECO:0000313" key="4">
    <source>
        <dbReference type="EMBL" id="RGR68554.1"/>
    </source>
</evidence>
<proteinExistence type="predicted"/>
<evidence type="ECO:0000313" key="14">
    <source>
        <dbReference type="Proteomes" id="UP000286271"/>
    </source>
</evidence>
<dbReference type="InterPro" id="IPR023198">
    <property type="entry name" value="PGP-like_dom2"/>
</dbReference>
<dbReference type="AlphaFoldDB" id="A0A173VPA1"/>
<reference evidence="10 11" key="2">
    <citation type="submission" date="2018-08" db="EMBL/GenBank/DDBJ databases">
        <title>A genome reference for cultivated species of the human gut microbiota.</title>
        <authorList>
            <person name="Zou Y."/>
            <person name="Xue W."/>
            <person name="Luo G."/>
        </authorList>
    </citation>
    <scope>NUCLEOTIDE SEQUENCE [LARGE SCALE GENOMIC DNA]</scope>
    <source>
        <strain evidence="4 13">AF24-4</strain>
        <strain evidence="3 12">AF28-15</strain>
        <strain evidence="7 14">AM27-11</strain>
        <strain evidence="6 10">AM32-8LB</strain>
        <strain evidence="5 11">AM42-1AC</strain>
    </source>
</reference>
<dbReference type="SFLD" id="SFLDG01129">
    <property type="entry name" value="C1.5:_HAD__Beta-PGM__Phosphata"/>
    <property type="match status" value="1"/>
</dbReference>
<dbReference type="EMBL" id="QSKW01000023">
    <property type="protein sequence ID" value="RHE95137.1"/>
    <property type="molecule type" value="Genomic_DNA"/>
</dbReference>
<dbReference type="RefSeq" id="WP_055171440.1">
    <property type="nucleotide sequence ID" value="NZ_CABJFX010000011.1"/>
</dbReference>
<reference evidence="8 9" key="1">
    <citation type="submission" date="2015-09" db="EMBL/GenBank/DDBJ databases">
        <authorList>
            <consortium name="Pathogen Informatics"/>
        </authorList>
    </citation>
    <scope>NUCLEOTIDE SEQUENCE [LARGE SCALE GENOMIC DNA]</scope>
    <source>
        <strain evidence="2 8">2789STDY5608835</strain>
        <strain evidence="1 9">2789STDY5608887</strain>
    </source>
</reference>
<name>A0A173VPA1_9FIRM</name>
<dbReference type="SUPFAM" id="SSF56784">
    <property type="entry name" value="HAD-like"/>
    <property type="match status" value="1"/>
</dbReference>
<dbReference type="Gene3D" id="3.40.50.1000">
    <property type="entry name" value="HAD superfamily/HAD-like"/>
    <property type="match status" value="1"/>
</dbReference>
<dbReference type="InterPro" id="IPR041492">
    <property type="entry name" value="HAD_2"/>
</dbReference>
<gene>
    <name evidence="1" type="primary">gph_3</name>
    <name evidence="2" type="synonym">gph_2</name>
    <name evidence="7" type="ORF">DW707_13190</name>
    <name evidence="6" type="ORF">DW813_07605</name>
    <name evidence="5" type="ORF">DW914_07850</name>
    <name evidence="4" type="ORF">DWY29_08380</name>
    <name evidence="3" type="ORF">DWY96_05825</name>
    <name evidence="2" type="ORF">ERS852392_02814</name>
    <name evidence="1" type="ORF">ERS852444_03111</name>
</gene>
<organism evidence="1 9">
    <name type="scientific">Roseburia inulinivorans</name>
    <dbReference type="NCBI Taxonomy" id="360807"/>
    <lineage>
        <taxon>Bacteria</taxon>
        <taxon>Bacillati</taxon>
        <taxon>Bacillota</taxon>
        <taxon>Clostridia</taxon>
        <taxon>Lachnospirales</taxon>
        <taxon>Lachnospiraceae</taxon>
        <taxon>Roseburia</taxon>
    </lineage>
</organism>
<dbReference type="InterPro" id="IPR006439">
    <property type="entry name" value="HAD-SF_hydro_IA"/>
</dbReference>
<dbReference type="Pfam" id="PF13419">
    <property type="entry name" value="HAD_2"/>
    <property type="match status" value="1"/>
</dbReference>
<evidence type="ECO:0000313" key="12">
    <source>
        <dbReference type="Proteomes" id="UP000283738"/>
    </source>
</evidence>
<dbReference type="Proteomes" id="UP000266391">
    <property type="component" value="Unassembled WGS sequence"/>
</dbReference>
<dbReference type="InterPro" id="IPR023214">
    <property type="entry name" value="HAD_sf"/>
</dbReference>
<dbReference type="Proteomes" id="UP000286271">
    <property type="component" value="Unassembled WGS sequence"/>
</dbReference>
<dbReference type="FunFam" id="3.40.50.1000:FF:000022">
    <property type="entry name" value="Phosphoglycolate phosphatase"/>
    <property type="match status" value="1"/>
</dbReference>
<dbReference type="NCBIfam" id="TIGR01509">
    <property type="entry name" value="HAD-SF-IA-v3"/>
    <property type="match status" value="1"/>
</dbReference>
<evidence type="ECO:0000313" key="9">
    <source>
        <dbReference type="Proteomes" id="UP000095453"/>
    </source>
</evidence>
<keyword evidence="1" id="KW-0378">Hydrolase</keyword>
<protein>
    <submittedName>
        <fullName evidence="3">HAD-IIIA family hydrolase</fullName>
    </submittedName>
    <submittedName>
        <fullName evidence="1">Phosphoglycolate phosphatase</fullName>
        <ecNumber evidence="1">3.1.3.18</ecNumber>
    </submittedName>
</protein>
<dbReference type="NCBIfam" id="TIGR01549">
    <property type="entry name" value="HAD-SF-IA-v1"/>
    <property type="match status" value="1"/>
</dbReference>
<dbReference type="Proteomes" id="UP000283492">
    <property type="component" value="Unassembled WGS sequence"/>
</dbReference>
<dbReference type="GO" id="GO:0006281">
    <property type="term" value="P:DNA repair"/>
    <property type="evidence" value="ECO:0007669"/>
    <property type="project" value="TreeGrafter"/>
</dbReference>
<dbReference type="SFLD" id="SFLDG01135">
    <property type="entry name" value="C1.5.6:_HAD__Beta-PGM__Phospha"/>
    <property type="match status" value="1"/>
</dbReference>
<dbReference type="EC" id="3.1.3.18" evidence="1"/>
<dbReference type="PANTHER" id="PTHR43434:SF1">
    <property type="entry name" value="PHOSPHOGLYCOLATE PHOSPHATASE"/>
    <property type="match status" value="1"/>
</dbReference>
<evidence type="ECO:0000313" key="3">
    <source>
        <dbReference type="EMBL" id="RGQ51323.1"/>
    </source>
</evidence>
<dbReference type="EMBL" id="QRTF01000009">
    <property type="protein sequence ID" value="RGQ51323.1"/>
    <property type="molecule type" value="Genomic_DNA"/>
</dbReference>
<dbReference type="PANTHER" id="PTHR43434">
    <property type="entry name" value="PHOSPHOGLYCOLATE PHOSPHATASE"/>
    <property type="match status" value="1"/>
</dbReference>
<dbReference type="SFLD" id="SFLDS00003">
    <property type="entry name" value="Haloacid_Dehalogenase"/>
    <property type="match status" value="1"/>
</dbReference>
<evidence type="ECO:0000313" key="11">
    <source>
        <dbReference type="Proteomes" id="UP000283492"/>
    </source>
</evidence>
<dbReference type="GO" id="GO:0008967">
    <property type="term" value="F:phosphoglycolate phosphatase activity"/>
    <property type="evidence" value="ECO:0007669"/>
    <property type="project" value="UniProtKB-EC"/>
</dbReference>